<reference evidence="1 2" key="1">
    <citation type="submission" date="2015-01" db="EMBL/GenBank/DDBJ databases">
        <title>Evolution of Trichinella species and genotypes.</title>
        <authorList>
            <person name="Korhonen P.K."/>
            <person name="Edoardo P."/>
            <person name="Giuseppe L.R."/>
            <person name="Gasser R.B."/>
        </authorList>
    </citation>
    <scope>NUCLEOTIDE SEQUENCE [LARGE SCALE GENOMIC DNA]</scope>
    <source>
        <strain evidence="1">ISS1029</strain>
    </source>
</reference>
<organism evidence="1 2">
    <name type="scientific">Trichinella zimbabwensis</name>
    <dbReference type="NCBI Taxonomy" id="268475"/>
    <lineage>
        <taxon>Eukaryota</taxon>
        <taxon>Metazoa</taxon>
        <taxon>Ecdysozoa</taxon>
        <taxon>Nematoda</taxon>
        <taxon>Enoplea</taxon>
        <taxon>Dorylaimia</taxon>
        <taxon>Trichinellida</taxon>
        <taxon>Trichinellidae</taxon>
        <taxon>Trichinella</taxon>
    </lineage>
</organism>
<proteinExistence type="predicted"/>
<dbReference type="EMBL" id="JYDP01000342">
    <property type="protein sequence ID" value="KRZ01069.1"/>
    <property type="molecule type" value="Genomic_DNA"/>
</dbReference>
<protein>
    <submittedName>
        <fullName evidence="1">Uncharacterized protein</fullName>
    </submittedName>
</protein>
<evidence type="ECO:0000313" key="1">
    <source>
        <dbReference type="EMBL" id="KRZ01069.1"/>
    </source>
</evidence>
<evidence type="ECO:0000313" key="2">
    <source>
        <dbReference type="Proteomes" id="UP000055024"/>
    </source>
</evidence>
<keyword evidence="2" id="KW-1185">Reference proteome</keyword>
<dbReference type="Proteomes" id="UP000055024">
    <property type="component" value="Unassembled WGS sequence"/>
</dbReference>
<gene>
    <name evidence="1" type="ORF">T11_10402</name>
</gene>
<name>A0A0V1GS99_9BILA</name>
<accession>A0A0V1GS99</accession>
<comment type="caution">
    <text evidence="1">The sequence shown here is derived from an EMBL/GenBank/DDBJ whole genome shotgun (WGS) entry which is preliminary data.</text>
</comment>
<sequence>MEQKCALFCIIISPQRAPTKNVDQNDEKTPILWRINSESVDYYRNSTAQYLRLVVIKKKATSALRSSAVSQSGITALRRKKKNELQRWEDAYKNLCEASLTTLVNGSERWWMIIRLILCSAFQNCTFNKVTTFSRNNAVITIKCESCKLKIWIDDDGYSP</sequence>
<dbReference type="AlphaFoldDB" id="A0A0V1GS99"/>